<accession>F0WSI2</accession>
<dbReference type="EMBL" id="FR824278">
    <property type="protein sequence ID" value="CCA24306.1"/>
    <property type="molecule type" value="Genomic_DNA"/>
</dbReference>
<evidence type="ECO:0000313" key="1">
    <source>
        <dbReference type="EMBL" id="CCA24306.1"/>
    </source>
</evidence>
<gene>
    <name evidence="1" type="primary">AlNc14C233G9325</name>
    <name evidence="1" type="ORF">ALNC14_104500</name>
</gene>
<protein>
    <submittedName>
        <fullName evidence="1">AlNc14C233G9325 protein</fullName>
    </submittedName>
</protein>
<reference evidence="1" key="1">
    <citation type="journal article" date="2011" name="PLoS Biol.">
        <title>Gene gain and loss during evolution of obligate parasitism in the white rust pathogen of Arabidopsis thaliana.</title>
        <authorList>
            <person name="Kemen E."/>
            <person name="Gardiner A."/>
            <person name="Schultz-Larsen T."/>
            <person name="Kemen A.C."/>
            <person name="Balmuth A.L."/>
            <person name="Robert-Seilaniantz A."/>
            <person name="Bailey K."/>
            <person name="Holub E."/>
            <person name="Studholme D.J."/>
            <person name="Maclean D."/>
            <person name="Jones J.D."/>
        </authorList>
    </citation>
    <scope>NUCLEOTIDE SEQUENCE</scope>
</reference>
<proteinExistence type="predicted"/>
<organism evidence="1">
    <name type="scientific">Albugo laibachii Nc14</name>
    <dbReference type="NCBI Taxonomy" id="890382"/>
    <lineage>
        <taxon>Eukaryota</taxon>
        <taxon>Sar</taxon>
        <taxon>Stramenopiles</taxon>
        <taxon>Oomycota</taxon>
        <taxon>Peronosporomycetes</taxon>
        <taxon>Albuginales</taxon>
        <taxon>Albuginaceae</taxon>
        <taxon>Albugo</taxon>
    </lineage>
</organism>
<dbReference type="HOGENOM" id="CLU_2459374_0_0_1"/>
<name>F0WSI2_9STRA</name>
<dbReference type="AlphaFoldDB" id="F0WSI2"/>
<reference evidence="1" key="2">
    <citation type="submission" date="2011-02" db="EMBL/GenBank/DDBJ databases">
        <authorList>
            <person name="MacLean D."/>
        </authorList>
    </citation>
    <scope>NUCLEOTIDE SEQUENCE</scope>
</reference>
<sequence length="89" mass="10073">MGKHICLLATSHPEASDELKLTISYPNVPQRRQCYYQKVTSSSVLTRRLTSSHGFPHHKCKTVSSRNATQGEASHLSRILWNLRKQVIG</sequence>